<dbReference type="Proteomes" id="UP000228621">
    <property type="component" value="Unassembled WGS sequence"/>
</dbReference>
<accession>A0A2A5JS16</accession>
<gene>
    <name evidence="1" type="ORF">CEX98_08620</name>
</gene>
<dbReference type="Pfam" id="PF03993">
    <property type="entry name" value="DUF349"/>
    <property type="match status" value="2"/>
</dbReference>
<reference evidence="2" key="1">
    <citation type="journal article" date="2019" name="Genome Announc.">
        <title>Draft Genome Sequence of Pseudoalteromonas piscicida Strain 36Y ROTHPW, an Hypersaline Seawater Isolate from the South Coast of Sonora, Mexico.</title>
        <authorList>
            <person name="Sanchez-Diaz R."/>
            <person name="Molina-Garza Z.J."/>
            <person name="Cruz-Suarez L.E."/>
            <person name="Selvin J."/>
            <person name="Kiran G.S."/>
            <person name="Ibarra-Gamez J.C."/>
            <person name="Gomez-Gil B."/>
            <person name="Galaviz-Silva L."/>
        </authorList>
    </citation>
    <scope>NUCLEOTIDE SEQUENCE [LARGE SCALE GENOMIC DNA]</scope>
    <source>
        <strain evidence="2">36Y_RITHPW</strain>
    </source>
</reference>
<dbReference type="InterPro" id="IPR007139">
    <property type="entry name" value="DUF349"/>
</dbReference>
<keyword evidence="2" id="KW-1185">Reference proteome</keyword>
<organism evidence="1 2">
    <name type="scientific">Pseudoalteromonas piscicida</name>
    <dbReference type="NCBI Taxonomy" id="43662"/>
    <lineage>
        <taxon>Bacteria</taxon>
        <taxon>Pseudomonadati</taxon>
        <taxon>Pseudomonadota</taxon>
        <taxon>Gammaproteobacteria</taxon>
        <taxon>Alteromonadales</taxon>
        <taxon>Pseudoalteromonadaceae</taxon>
        <taxon>Pseudoalteromonas</taxon>
    </lineage>
</organism>
<dbReference type="OrthoDB" id="5523335at2"/>
<proteinExistence type="predicted"/>
<dbReference type="AlphaFoldDB" id="A0A2A5JS16"/>
<evidence type="ECO:0000313" key="1">
    <source>
        <dbReference type="EMBL" id="PCK32129.1"/>
    </source>
</evidence>
<name>A0A2A5JS16_PSEO7</name>
<sequence length="894" mass="101283">MIFKHLFTPKWKHPKVDVRSQAVDKLDLDKDANLLHTLALEDESAQIRKKVLTKVNDLGLWWKVYRQDSELKELAEQKISSAVINQDNALQSDIREEYIERYAPAKTLEKVAARETDQANKVKLLKRLANATLIEKSFKEGDESLQVAMLDLITQHALEKTVLKAAKGEAHRALNDVLEQQRLAKEMPAQVAEQTRVVLAKLNALRDKQNYELVNGQAEQLFAEWQSIELKWLDGETVASLDAKYQQVADKLHRHLNALQAKHQAEQAALVVKQNQALEIAELTSELEAIEKSVEVACQSLDLAPHEALVERARVLKGRVQAPQHVTLDTLKDIANKLNSIERDLANLPKLIEASEAFKNALAKLKEVAVPTSIEQFDEQLQAQKDAYVSARNALDTLPKVLQKASKSELTAVSRAFMDAIQPLKSEQENALKTAKKKGRDVQRLIDQGRFNVAFGVFNGFIEQFELLTPSYKKQLESQHESLSKALQDLKDWQKYAATPKREALLEELDSKLKEEVVDPVKRAEEVKLLRVRWNELGHVETEQEKSQAAQFDEKIELLFAPCRAYFAEQESLREQAKVKREAIIADVIALQSALQNDDIDWREVEAQFNRLAKAWKSAGNVDAKVYQKLNAVYRQHHQAIYEQLKAFHQANAVEKAKLVEVAKQQLEAEDLAAACELLKSLQKQWQQIGFAGAKQEHTLWKSFRAHNDAVFEKRSAQYAEQKAQEKTIEAEQRQLLAEIDNKVIEAVTQNELASIRDELSELSVAVGLKQEKNRLLSQVKAKLEDLFSSQRREKFDELVSAVETGGEIPSTWQGTNKSGLQAQQLLLRLEILTNQTSPETLQGERMSEQVAMLDAKLQGEESNLETYLISYLAEADEAELVFSKSRLLSVLNA</sequence>
<evidence type="ECO:0008006" key="3">
    <source>
        <dbReference type="Google" id="ProtNLM"/>
    </source>
</evidence>
<evidence type="ECO:0000313" key="2">
    <source>
        <dbReference type="Proteomes" id="UP000228621"/>
    </source>
</evidence>
<dbReference type="EMBL" id="NKHF01000039">
    <property type="protein sequence ID" value="PCK32129.1"/>
    <property type="molecule type" value="Genomic_DNA"/>
</dbReference>
<dbReference type="RefSeq" id="WP_099641686.1">
    <property type="nucleotide sequence ID" value="NZ_NKHF01000039.1"/>
</dbReference>
<comment type="caution">
    <text evidence="1">The sequence shown here is derived from an EMBL/GenBank/DDBJ whole genome shotgun (WGS) entry which is preliminary data.</text>
</comment>
<protein>
    <recommendedName>
        <fullName evidence="3">DUF349 domain-containing protein</fullName>
    </recommendedName>
</protein>